<sequence>MAHLVIGNQGTIPPRRRYWIKIPPPLAPEDPEEYAMNELTTTKLRTTTTTTTVIPEPLHKSDLRIPYDYEYHNYEPTSYDFNYYYYTSPYDYDYHNYYNTNYDFYYYHYTADYDFYYYYHYTSPYVYDYRNYYTTNYDFYYHEDYRIIINYYNGYSNNITQI</sequence>
<dbReference type="AlphaFoldDB" id="A0ABD2PP59"/>
<comment type="caution">
    <text evidence="1">The sequence shown here is derived from an EMBL/GenBank/DDBJ whole genome shotgun (WGS) entry which is preliminary data.</text>
</comment>
<gene>
    <name evidence="1" type="ORF">Ciccas_012332</name>
</gene>
<keyword evidence="2" id="KW-1185">Reference proteome</keyword>
<dbReference type="Proteomes" id="UP001626550">
    <property type="component" value="Unassembled WGS sequence"/>
</dbReference>
<proteinExistence type="predicted"/>
<evidence type="ECO:0000313" key="2">
    <source>
        <dbReference type="Proteomes" id="UP001626550"/>
    </source>
</evidence>
<protein>
    <submittedName>
        <fullName evidence="1">Uncharacterized protein</fullName>
    </submittedName>
</protein>
<name>A0ABD2PP59_9PLAT</name>
<dbReference type="EMBL" id="JBJKFK010004264">
    <property type="protein sequence ID" value="KAL3309124.1"/>
    <property type="molecule type" value="Genomic_DNA"/>
</dbReference>
<reference evidence="1 2" key="1">
    <citation type="submission" date="2024-11" db="EMBL/GenBank/DDBJ databases">
        <title>Adaptive evolution of stress response genes in parasites aligns with host niche diversity.</title>
        <authorList>
            <person name="Hahn C."/>
            <person name="Resl P."/>
        </authorList>
    </citation>
    <scope>NUCLEOTIDE SEQUENCE [LARGE SCALE GENOMIC DNA]</scope>
    <source>
        <strain evidence="1">EGGRZ-B1_66</strain>
        <tissue evidence="1">Body</tissue>
    </source>
</reference>
<accession>A0ABD2PP59</accession>
<organism evidence="1 2">
    <name type="scientific">Cichlidogyrus casuarinus</name>
    <dbReference type="NCBI Taxonomy" id="1844966"/>
    <lineage>
        <taxon>Eukaryota</taxon>
        <taxon>Metazoa</taxon>
        <taxon>Spiralia</taxon>
        <taxon>Lophotrochozoa</taxon>
        <taxon>Platyhelminthes</taxon>
        <taxon>Monogenea</taxon>
        <taxon>Monopisthocotylea</taxon>
        <taxon>Dactylogyridea</taxon>
        <taxon>Ancyrocephalidae</taxon>
        <taxon>Cichlidogyrus</taxon>
    </lineage>
</organism>
<evidence type="ECO:0000313" key="1">
    <source>
        <dbReference type="EMBL" id="KAL3309124.1"/>
    </source>
</evidence>